<organism evidence="1 2">
    <name type="scientific">Rubrimonas cliftonensis</name>
    <dbReference type="NCBI Taxonomy" id="89524"/>
    <lineage>
        <taxon>Bacteria</taxon>
        <taxon>Pseudomonadati</taxon>
        <taxon>Pseudomonadota</taxon>
        <taxon>Alphaproteobacteria</taxon>
        <taxon>Rhodobacterales</taxon>
        <taxon>Paracoccaceae</taxon>
        <taxon>Rubrimonas</taxon>
    </lineage>
</organism>
<accession>A0A1H4FJV0</accession>
<dbReference type="Proteomes" id="UP000198703">
    <property type="component" value="Unassembled WGS sequence"/>
</dbReference>
<reference evidence="1 2" key="1">
    <citation type="submission" date="2016-10" db="EMBL/GenBank/DDBJ databases">
        <authorList>
            <person name="de Groot N.N."/>
        </authorList>
    </citation>
    <scope>NUCLEOTIDE SEQUENCE [LARGE SCALE GENOMIC DNA]</scope>
    <source>
        <strain evidence="1 2">DSM 15345</strain>
    </source>
</reference>
<dbReference type="AlphaFoldDB" id="A0A1H4FJV0"/>
<keyword evidence="2" id="KW-1185">Reference proteome</keyword>
<name>A0A1H4FJV0_9RHOB</name>
<dbReference type="Gene3D" id="1.10.3290.10">
    <property type="entry name" value="Fido-like domain"/>
    <property type="match status" value="1"/>
</dbReference>
<evidence type="ECO:0000313" key="1">
    <source>
        <dbReference type="EMBL" id="SEA97584.1"/>
    </source>
</evidence>
<gene>
    <name evidence="1" type="ORF">SAMN05444370_12344</name>
</gene>
<sequence>MLDGYALLDDMLASGVDLFALGASHRLIELNHRVLCGTDPARRADFKRHLALTERRFYEDRAAGADAFFDWVSRADRAPPLVWATALYVRVVSAPQLFLEGNQRTATLMASFALVRAGRPPLVVTPEGAPALARISARCRAIPRARWTAPLEIALMERRLRRHLARTLDPVFLRSRHAA</sequence>
<proteinExistence type="predicted"/>
<dbReference type="STRING" id="89524.SAMN05444370_12344"/>
<dbReference type="EMBL" id="FNQM01000023">
    <property type="protein sequence ID" value="SEA97584.1"/>
    <property type="molecule type" value="Genomic_DNA"/>
</dbReference>
<protein>
    <recommendedName>
        <fullName evidence="3">Fido domain-containing protein</fullName>
    </recommendedName>
</protein>
<dbReference type="InterPro" id="IPR036597">
    <property type="entry name" value="Fido-like_dom_sf"/>
</dbReference>
<evidence type="ECO:0008006" key="3">
    <source>
        <dbReference type="Google" id="ProtNLM"/>
    </source>
</evidence>
<evidence type="ECO:0000313" key="2">
    <source>
        <dbReference type="Proteomes" id="UP000198703"/>
    </source>
</evidence>